<keyword evidence="1" id="KW-0472">Membrane</keyword>
<proteinExistence type="predicted"/>
<gene>
    <name evidence="2" type="ORF">ABS648_14335</name>
</gene>
<dbReference type="RefSeq" id="WP_021220260.1">
    <property type="nucleotide sequence ID" value="NZ_CP158373.1"/>
</dbReference>
<dbReference type="InterPro" id="IPR011723">
    <property type="entry name" value="Znf/thioredoxin_put"/>
</dbReference>
<evidence type="ECO:0000256" key="1">
    <source>
        <dbReference type="SAM" id="Phobius"/>
    </source>
</evidence>
<keyword evidence="1" id="KW-0812">Transmembrane</keyword>
<reference evidence="2" key="1">
    <citation type="submission" date="2023-08" db="EMBL/GenBank/DDBJ databases">
        <title>Increased levels of nutrients transform a symbiont into a lethal pathobiont.</title>
        <authorList>
            <person name="Lachnit T."/>
            <person name="Ulrich L."/>
            <person name="Willmer F.M."/>
            <person name="Hasenbein T."/>
            <person name="Steiner L.X."/>
            <person name="Wolters M."/>
            <person name="Herbst E.M."/>
            <person name="Deines P."/>
        </authorList>
    </citation>
    <scope>NUCLEOTIDE SEQUENCE</scope>
    <source>
        <strain evidence="2">T3</strain>
    </source>
</reference>
<dbReference type="NCBIfam" id="TIGR02098">
    <property type="entry name" value="MJ0042_CXXC"/>
    <property type="match status" value="1"/>
</dbReference>
<protein>
    <submittedName>
        <fullName evidence="2">MJ0042-type zinc finger domain-containing protein</fullName>
    </submittedName>
</protein>
<organism evidence="2">
    <name type="scientific">Pseudomonas solani</name>
    <dbReference type="NCBI Taxonomy" id="2731552"/>
    <lineage>
        <taxon>Bacteria</taxon>
        <taxon>Pseudomonadati</taxon>
        <taxon>Pseudomonadota</taxon>
        <taxon>Gammaproteobacteria</taxon>
        <taxon>Pseudomonadales</taxon>
        <taxon>Pseudomonadaceae</taxon>
        <taxon>Pseudomonas</taxon>
    </lineage>
</organism>
<sequence length="83" mass="8963">MKELEACPACSALFTARKALVASGVGVNQNAFAARMQVRCPECRHVFTARTLHLFGFLSPNGLRWVVLGLVVACVVLAKVLPH</sequence>
<dbReference type="AlphaFoldDB" id="A0AAU7YCT8"/>
<evidence type="ECO:0000313" key="2">
    <source>
        <dbReference type="EMBL" id="XBY66893.1"/>
    </source>
</evidence>
<dbReference type="EMBL" id="CP158373">
    <property type="protein sequence ID" value="XBY66893.1"/>
    <property type="molecule type" value="Genomic_DNA"/>
</dbReference>
<feature type="transmembrane region" description="Helical" evidence="1">
    <location>
        <begin position="62"/>
        <end position="81"/>
    </location>
</feature>
<accession>A0AAU7YCT8</accession>
<keyword evidence="1" id="KW-1133">Transmembrane helix</keyword>
<name>A0AAU7YCT8_9PSED</name>